<comment type="subcellular location">
    <subcellularLocation>
        <location evidence="1">Membrane</location>
        <topology evidence="1">Single-pass type I membrane protein</topology>
    </subcellularLocation>
</comment>
<dbReference type="InterPro" id="IPR031437">
    <property type="entry name" value="Ig_TMEM132_4th"/>
</dbReference>
<feature type="region of interest" description="Disordered" evidence="6">
    <location>
        <begin position="966"/>
        <end position="1038"/>
    </location>
</feature>
<evidence type="ECO:0000259" key="8">
    <source>
        <dbReference type="Pfam" id="PF15705"/>
    </source>
</evidence>
<reference evidence="15" key="1">
    <citation type="journal article" date="2021" name="Cell">
        <title>Tracing the genetic footprints of vertebrate landing in non-teleost ray-finned fishes.</title>
        <authorList>
            <person name="Bi X."/>
            <person name="Wang K."/>
            <person name="Yang L."/>
            <person name="Pan H."/>
            <person name="Jiang H."/>
            <person name="Wei Q."/>
            <person name="Fang M."/>
            <person name="Yu H."/>
            <person name="Zhu C."/>
            <person name="Cai Y."/>
            <person name="He Y."/>
            <person name="Gan X."/>
            <person name="Zeng H."/>
            <person name="Yu D."/>
            <person name="Zhu Y."/>
            <person name="Jiang H."/>
            <person name="Qiu Q."/>
            <person name="Yang H."/>
            <person name="Zhang Y.E."/>
            <person name="Wang W."/>
            <person name="Zhu M."/>
            <person name="He S."/>
            <person name="Zhang G."/>
        </authorList>
    </citation>
    <scope>NUCLEOTIDE SEQUENCE</scope>
    <source>
        <strain evidence="15">Allg_001</strain>
    </source>
</reference>
<dbReference type="Pfam" id="PF15705">
    <property type="entry name" value="TMEM132_N"/>
    <property type="match status" value="1"/>
</dbReference>
<feature type="domain" description="Transmembrane protein family 132 fourth" evidence="10">
    <location>
        <begin position="443"/>
        <end position="540"/>
    </location>
</feature>
<accession>A0A8J7P7P4</accession>
<keyword evidence="4 7" id="KW-1133">Transmembrane helix</keyword>
<dbReference type="InterPro" id="IPR055424">
    <property type="entry name" value="Ig_TMEM132_6th"/>
</dbReference>
<evidence type="ECO:0000259" key="14">
    <source>
        <dbReference type="Pfam" id="PF23487"/>
    </source>
</evidence>
<dbReference type="InterPro" id="IPR055423">
    <property type="entry name" value="Ig_TMEM132_5th"/>
</dbReference>
<evidence type="ECO:0000259" key="9">
    <source>
        <dbReference type="Pfam" id="PF15706"/>
    </source>
</evidence>
<evidence type="ECO:0000256" key="3">
    <source>
        <dbReference type="ARBA" id="ARBA00022692"/>
    </source>
</evidence>
<feature type="domain" description="Transmembrane protein TMEM132 fifth" evidence="13">
    <location>
        <begin position="543"/>
        <end position="680"/>
    </location>
</feature>
<feature type="region of interest" description="Disordered" evidence="6">
    <location>
        <begin position="212"/>
        <end position="234"/>
    </location>
</feature>
<dbReference type="Pfam" id="PF23486">
    <property type="entry name" value="Ig_TMEM132_5th"/>
    <property type="match status" value="1"/>
</dbReference>
<dbReference type="Pfam" id="PF23039">
    <property type="entry name" value="TMEM132_3rd"/>
    <property type="match status" value="2"/>
</dbReference>
<evidence type="ECO:0000256" key="5">
    <source>
        <dbReference type="ARBA" id="ARBA00023136"/>
    </source>
</evidence>
<dbReference type="Pfam" id="PF15706">
    <property type="entry name" value="TMEM132_C"/>
    <property type="match status" value="1"/>
</dbReference>
<feature type="domain" description="Transmembrane protein TMEM132 cohesin-like" evidence="11">
    <location>
        <begin position="259"/>
        <end position="300"/>
    </location>
</feature>
<name>A0A8J7P7P4_ATRSP</name>
<feature type="domain" description="Transmembrane protein TMEM132 sixth" evidence="14">
    <location>
        <begin position="682"/>
        <end position="797"/>
    </location>
</feature>
<feature type="compositionally biased region" description="Low complexity" evidence="6">
    <location>
        <begin position="996"/>
        <end position="1008"/>
    </location>
</feature>
<evidence type="ECO:0000256" key="2">
    <source>
        <dbReference type="ARBA" id="ARBA00006166"/>
    </source>
</evidence>
<feature type="non-terminal residue" evidence="15">
    <location>
        <position position="1089"/>
    </location>
</feature>
<dbReference type="PANTHER" id="PTHR13388:SF7">
    <property type="entry name" value="TRANSMEMBRANE PROTEIN 132E"/>
    <property type="match status" value="1"/>
</dbReference>
<evidence type="ECO:0000256" key="6">
    <source>
        <dbReference type="SAM" id="MobiDB-lite"/>
    </source>
</evidence>
<evidence type="ECO:0000256" key="7">
    <source>
        <dbReference type="SAM" id="Phobius"/>
    </source>
</evidence>
<proteinExistence type="inferred from homology"/>
<evidence type="ECO:0000313" key="15">
    <source>
        <dbReference type="EMBL" id="MBN3326000.1"/>
    </source>
</evidence>
<evidence type="ECO:0000259" key="11">
    <source>
        <dbReference type="Pfam" id="PF23039"/>
    </source>
</evidence>
<comment type="similarity">
    <text evidence="2">Belongs to the TMEM132 family.</text>
</comment>
<feature type="domain" description="Transmembrane protein TMEM132 C-terminal" evidence="9">
    <location>
        <begin position="879"/>
        <end position="962"/>
    </location>
</feature>
<dbReference type="Pfam" id="PF16070">
    <property type="entry name" value="Ig_TMEM132_4th"/>
    <property type="match status" value="1"/>
</dbReference>
<feature type="domain" description="Transmembrane protein TMEM132 N-terminal" evidence="8">
    <location>
        <begin position="22"/>
        <end position="86"/>
    </location>
</feature>
<feature type="non-terminal residue" evidence="15">
    <location>
        <position position="1"/>
    </location>
</feature>
<dbReference type="InterPro" id="IPR055421">
    <property type="entry name" value="TMEM132_3rd"/>
</dbReference>
<feature type="compositionally biased region" description="Basic and acidic residues" evidence="6">
    <location>
        <begin position="840"/>
        <end position="853"/>
    </location>
</feature>
<protein>
    <submittedName>
        <fullName evidence="15">T132E protein</fullName>
    </submittedName>
</protein>
<dbReference type="PANTHER" id="PTHR13388">
    <property type="entry name" value="DETONATOR, ISOFORM E"/>
    <property type="match status" value="1"/>
</dbReference>
<dbReference type="GO" id="GO:0016020">
    <property type="term" value="C:membrane"/>
    <property type="evidence" value="ECO:0007669"/>
    <property type="project" value="UniProtKB-SubCell"/>
</dbReference>
<evidence type="ECO:0000259" key="12">
    <source>
        <dbReference type="Pfam" id="PF23481"/>
    </source>
</evidence>
<dbReference type="Proteomes" id="UP000736164">
    <property type="component" value="Unassembled WGS sequence"/>
</dbReference>
<feature type="compositionally biased region" description="Polar residues" evidence="6">
    <location>
        <begin position="968"/>
        <end position="980"/>
    </location>
</feature>
<evidence type="ECO:0000256" key="1">
    <source>
        <dbReference type="ARBA" id="ARBA00004479"/>
    </source>
</evidence>
<evidence type="ECO:0000313" key="16">
    <source>
        <dbReference type="Proteomes" id="UP000736164"/>
    </source>
</evidence>
<feature type="transmembrane region" description="Helical" evidence="7">
    <location>
        <begin position="909"/>
        <end position="934"/>
    </location>
</feature>
<keyword evidence="5 7" id="KW-0472">Membrane</keyword>
<feature type="compositionally biased region" description="Polar residues" evidence="6">
    <location>
        <begin position="854"/>
        <end position="863"/>
    </location>
</feature>
<dbReference type="AlphaFoldDB" id="A0A8J7P7P4"/>
<dbReference type="Pfam" id="PF23487">
    <property type="entry name" value="Ig_TMEM132_6th"/>
    <property type="match status" value="1"/>
</dbReference>
<dbReference type="Pfam" id="PF23481">
    <property type="entry name" value="Ig_TMEM132_2nd"/>
    <property type="match status" value="1"/>
</dbReference>
<evidence type="ECO:0000256" key="4">
    <source>
        <dbReference type="ARBA" id="ARBA00022989"/>
    </source>
</evidence>
<feature type="region of interest" description="Disordered" evidence="6">
    <location>
        <begin position="877"/>
        <end position="896"/>
    </location>
</feature>
<evidence type="ECO:0000259" key="10">
    <source>
        <dbReference type="Pfam" id="PF16070"/>
    </source>
</evidence>
<feature type="domain" description="Transmembrane protein TMEM132 second Ig-like" evidence="12">
    <location>
        <begin position="103"/>
        <end position="226"/>
    </location>
</feature>
<keyword evidence="16" id="KW-1185">Reference proteome</keyword>
<feature type="region of interest" description="Disordered" evidence="6">
    <location>
        <begin position="820"/>
        <end position="863"/>
    </location>
</feature>
<dbReference type="InterPro" id="IPR031435">
    <property type="entry name" value="TMEM132_N"/>
</dbReference>
<feature type="domain" description="Transmembrane protein TMEM132 cohesin-like" evidence="11">
    <location>
        <begin position="333"/>
        <end position="441"/>
    </location>
</feature>
<sequence length="1089" mass="120347">DALLGASATSDTTSPPNVYLPASFKLSNTQLAFFLRETRQAPQGNQSGHPLQRSESFVVFQTKELPAVNVTFGPFAQDQILSRDLLQPSSPLEVPGWLTVNWKVRAFIVQPRVFSSNPVVQVLFYIAGRDWDDFKVVDKLPCVRLHAFRDVREIKTSCRLRGDLARCLAQLELPGTWFNVNVAPLARRKVMEGLELSGETLQAELYYTVHDPDGNGECGDNSPRRGTGGLRGEMPTQHPLLRIGSISLYQPSQEQMMMDKQLDKNMFLRLPEKPLKPGEILSISLFLVPNSTVDQFILNAEDAFLAAPLRASESSFCFSAVGAGAGIMACIACHFTTRVKAKKGVNLLQTKAKNEQWSFKSEVLTGAKHSIATIEVVKRKGVAMGDITSNIEIMQLDFEMENFTSQSVTRRINWNIDYQGSNPPPDSEKVVTELTVVQRDIQAIIPLSMDTEIINTAVLTGRTVAIPVKVFSIEMNGVVTDISTLIQCKSTNEDIVKVSMNCDYVFVNGKETRGSMNARVVFSYEHLSAPLELTVWVPKLPLRVELSDTRLSLIKGWRVPILPDRRTARDSEDEDEEERKYNRGCALQYQHALVRVLTQFHTTSTEGTDQVITMLGPDWQVDVTDLVQDSLKVADPRVADLVDRSVLVGLEPGTTTLKVESPLAVEAVLGEASFSVTEDKESITGLQIHAIAGLSLTLQPSPGNSHTMVAKVTGVQTLTAPKQEASLSIWVYYSDGTAVPLSLFDPRDYNLNGTSLDDKVVTVSQDPQLRWPVVVAEGEGYGEIIRVEMTICEACQKTKRKSVISSTSVYVKVRLGAEEDSDEDGEDYVGTRVGQGPGRMEPEETLTTRRPSDDSNVGGSSYEVTNVQPASVPIDYTNFPTSNQEGPTEGDEDEGGFVHAPRSLTDLEIGMYALLGVFCLAILVFLINCIVFVLKYRHKRIPPEGQANMDHSHHWVFLGNGQPLRAQNDLSPQQVESPSNPLEGVQTCCHGDHHSSGSSQTSVQSQVHGRGDGSSGGSTKEHSEEPLNSPTSKRKRVKFTTFTTLPTEDMPYNSIPIADEEDIQWVCQDMGFQDPEELHDYMRRIKEIP</sequence>
<dbReference type="InterPro" id="IPR055422">
    <property type="entry name" value="Ig_TMEM132_2nd"/>
</dbReference>
<dbReference type="EMBL" id="JAAWVO010078506">
    <property type="protein sequence ID" value="MBN3326000.1"/>
    <property type="molecule type" value="Genomic_DNA"/>
</dbReference>
<comment type="caution">
    <text evidence="15">The sequence shown here is derived from an EMBL/GenBank/DDBJ whole genome shotgun (WGS) entry which is preliminary data.</text>
</comment>
<dbReference type="InterPro" id="IPR026307">
    <property type="entry name" value="TMEM132"/>
</dbReference>
<keyword evidence="3 7" id="KW-0812">Transmembrane</keyword>
<evidence type="ECO:0000259" key="13">
    <source>
        <dbReference type="Pfam" id="PF23486"/>
    </source>
</evidence>
<gene>
    <name evidence="15" type="primary">Tmem132e</name>
    <name evidence="15" type="ORF">GTO95_0005398</name>
</gene>
<organism evidence="15 16">
    <name type="scientific">Atractosteus spatula</name>
    <name type="common">Alligator gar</name>
    <name type="synonym">Lepisosteus spatula</name>
    <dbReference type="NCBI Taxonomy" id="7917"/>
    <lineage>
        <taxon>Eukaryota</taxon>
        <taxon>Metazoa</taxon>
        <taxon>Chordata</taxon>
        <taxon>Craniata</taxon>
        <taxon>Vertebrata</taxon>
        <taxon>Euteleostomi</taxon>
        <taxon>Actinopterygii</taxon>
        <taxon>Neopterygii</taxon>
        <taxon>Holostei</taxon>
        <taxon>Semionotiformes</taxon>
        <taxon>Lepisosteidae</taxon>
        <taxon>Atractosteus</taxon>
    </lineage>
</organism>
<dbReference type="InterPro" id="IPR031436">
    <property type="entry name" value="TMEM132_C"/>
</dbReference>